<dbReference type="RefSeq" id="WP_303737129.1">
    <property type="nucleotide sequence ID" value="NZ_SUTE01000055.1"/>
</dbReference>
<protein>
    <submittedName>
        <fullName evidence="1">Uncharacterized protein</fullName>
    </submittedName>
</protein>
<dbReference type="Proteomes" id="UP000762703">
    <property type="component" value="Unassembled WGS sequence"/>
</dbReference>
<evidence type="ECO:0000313" key="1">
    <source>
        <dbReference type="EMBL" id="MBE6505476.1"/>
    </source>
</evidence>
<sequence length="91" mass="10304">MILHVLGLGSFVCEINDYLFYLIGFLNDLICVIYDVLILIEVFWDTFLVIGQYSFFLVLHKKINLYGSFDFSGGSASGRGINNGFKINQIP</sequence>
<name>A0A8T3VH43_9EURY</name>
<gene>
    <name evidence="1" type="ORF">E7Z73_07045</name>
</gene>
<evidence type="ECO:0000313" key="2">
    <source>
        <dbReference type="Proteomes" id="UP000762703"/>
    </source>
</evidence>
<comment type="caution">
    <text evidence="1">The sequence shown here is derived from an EMBL/GenBank/DDBJ whole genome shotgun (WGS) entry which is preliminary data.</text>
</comment>
<organism evidence="1 2">
    <name type="scientific">Methanobrevibacter millerae</name>
    <dbReference type="NCBI Taxonomy" id="230361"/>
    <lineage>
        <taxon>Archaea</taxon>
        <taxon>Methanobacteriati</taxon>
        <taxon>Methanobacteriota</taxon>
        <taxon>Methanomada group</taxon>
        <taxon>Methanobacteria</taxon>
        <taxon>Methanobacteriales</taxon>
        <taxon>Methanobacteriaceae</taxon>
        <taxon>Methanobrevibacter</taxon>
    </lineage>
</organism>
<dbReference type="AlphaFoldDB" id="A0A8T3VH43"/>
<dbReference type="EMBL" id="SUTE01000055">
    <property type="protein sequence ID" value="MBE6505476.1"/>
    <property type="molecule type" value="Genomic_DNA"/>
</dbReference>
<accession>A0A8T3VH43</accession>
<reference evidence="1" key="1">
    <citation type="submission" date="2019-04" db="EMBL/GenBank/DDBJ databases">
        <title>Evolution of Biomass-Degrading Anaerobic Consortia Revealed by Metagenomics.</title>
        <authorList>
            <person name="Peng X."/>
        </authorList>
    </citation>
    <scope>NUCLEOTIDE SEQUENCE</scope>
    <source>
        <strain evidence="1">SIG12</strain>
    </source>
</reference>
<proteinExistence type="predicted"/>